<feature type="domain" description="ATPase AAA-type core" evidence="1">
    <location>
        <begin position="536"/>
        <end position="613"/>
    </location>
</feature>
<dbReference type="InterPro" id="IPR003615">
    <property type="entry name" value="HNH_nuc"/>
</dbReference>
<organism evidence="2 3">
    <name type="scientific">Sphingobium xenophagum</name>
    <dbReference type="NCBI Taxonomy" id="121428"/>
    <lineage>
        <taxon>Bacteria</taxon>
        <taxon>Pseudomonadati</taxon>
        <taxon>Pseudomonadota</taxon>
        <taxon>Alphaproteobacteria</taxon>
        <taxon>Sphingomonadales</taxon>
        <taxon>Sphingomonadaceae</taxon>
        <taxon>Sphingobium</taxon>
    </lineage>
</organism>
<dbReference type="Gene3D" id="1.10.30.50">
    <property type="match status" value="1"/>
</dbReference>
<sequence>MRYFDRNLMSAPTVLSSAPFENARRQLLEYVHDPDERRQRQRRAPYDPRLLTNPEIKEALAKNFGFLCAYCETDMRGFEFFDVEHHRPKASAAQHKGQTQHLYYVWLAYEWDNLLPICRTCNNAKRNKFYVAGERGAIGASVQELREQERALLLDPCFSDIAQHLGFDLTGMARPKSEDGKATIETLALNRKPLVEQRCNQLAGAINMLSTDKVPACSTTGFPNGWSSWVFAQADGGAIPHAGATTLAILEVATRVMPQITDLRVFLDLWGKLPGDVKGRFQAAFNGEDYAPQPPLVSVAPKASKTAQGPPRFKVNELPSAERPIASVRIENFKALSSIALSLPTLVETPDLVPCMLLLGENATGKSSVLEAIALALLGTGETRALDKLVEPDKIGPEDFVHRPNAGNWNVIASAPLMVDVQFTGVEATASLRGIHGQADFEGSITPSKIVLGYGPRRYFPNVITRRFRAAAHRVRSLFDPMSTITNPIGWLRKLEERDSVKFDAAVRALRIVLMLGDEALIQTEGGHIMVDSPQGRIPLTKMSVGYKSVIAMAIDIMRELFVYYDNLENAHAVVLVDEIETHLHPRWKMRIVGLLREAFPRVQFILTTHDPLCLRGMYQGEVFVLRRDDADNAIETLSELPNVEGMRADQILTSEFFGLGSTDPTTDAKVERYQFLTGKAGRNDDEEAERLRLADEIEGQMMVGSTIEQQTQAEAARRADLDAPIILTQVRDGDRKRMVKDALAKLMAE</sequence>
<comment type="caution">
    <text evidence="2">The sequence shown here is derived from an EMBL/GenBank/DDBJ whole genome shotgun (WGS) entry which is preliminary data.</text>
</comment>
<dbReference type="InterPro" id="IPR051396">
    <property type="entry name" value="Bact_Antivir_Def_Nuclease"/>
</dbReference>
<dbReference type="InterPro" id="IPR027417">
    <property type="entry name" value="P-loop_NTPase"/>
</dbReference>
<gene>
    <name evidence="2" type="ORF">J2W40_002527</name>
</gene>
<dbReference type="PANTHER" id="PTHR43581:SF2">
    <property type="entry name" value="EXCINUCLEASE ATPASE SUBUNIT"/>
    <property type="match status" value="1"/>
</dbReference>
<dbReference type="Pfam" id="PF13304">
    <property type="entry name" value="AAA_21"/>
    <property type="match status" value="1"/>
</dbReference>
<dbReference type="SUPFAM" id="SSF52540">
    <property type="entry name" value="P-loop containing nucleoside triphosphate hydrolases"/>
    <property type="match status" value="1"/>
</dbReference>
<keyword evidence="3" id="KW-1185">Reference proteome</keyword>
<dbReference type="InterPro" id="IPR003959">
    <property type="entry name" value="ATPase_AAA_core"/>
</dbReference>
<name>A0ABU1X2A4_SPHXE</name>
<evidence type="ECO:0000259" key="1">
    <source>
        <dbReference type="Pfam" id="PF13304"/>
    </source>
</evidence>
<reference evidence="2 3" key="1">
    <citation type="submission" date="2023-07" db="EMBL/GenBank/DDBJ databases">
        <title>Sorghum-associated microbial communities from plants grown in Nebraska, USA.</title>
        <authorList>
            <person name="Schachtman D."/>
        </authorList>
    </citation>
    <scope>NUCLEOTIDE SEQUENCE [LARGE SCALE GENOMIC DNA]</scope>
    <source>
        <strain evidence="2 3">4256</strain>
    </source>
</reference>
<dbReference type="CDD" id="cd00085">
    <property type="entry name" value="HNHc"/>
    <property type="match status" value="1"/>
</dbReference>
<dbReference type="EMBL" id="JAVDWV010000011">
    <property type="protein sequence ID" value="MDR7155691.1"/>
    <property type="molecule type" value="Genomic_DNA"/>
</dbReference>
<dbReference type="PANTHER" id="PTHR43581">
    <property type="entry name" value="ATP/GTP PHOSPHATASE"/>
    <property type="match status" value="1"/>
</dbReference>
<dbReference type="Gene3D" id="3.40.50.300">
    <property type="entry name" value="P-loop containing nucleotide triphosphate hydrolases"/>
    <property type="match status" value="2"/>
</dbReference>
<proteinExistence type="predicted"/>
<dbReference type="Proteomes" id="UP001267638">
    <property type="component" value="Unassembled WGS sequence"/>
</dbReference>
<evidence type="ECO:0000313" key="3">
    <source>
        <dbReference type="Proteomes" id="UP001267638"/>
    </source>
</evidence>
<accession>A0ABU1X2A4</accession>
<protein>
    <submittedName>
        <fullName evidence="2">Uncharacterized protein (TIGR02646 family)</fullName>
    </submittedName>
</protein>
<dbReference type="RefSeq" id="WP_310225222.1">
    <property type="nucleotide sequence ID" value="NZ_JAVDWV010000011.1"/>
</dbReference>
<evidence type="ECO:0000313" key="2">
    <source>
        <dbReference type="EMBL" id="MDR7155691.1"/>
    </source>
</evidence>